<evidence type="ECO:0000256" key="5">
    <source>
        <dbReference type="SAM" id="MobiDB-lite"/>
    </source>
</evidence>
<keyword evidence="2 6" id="KW-0812">Transmembrane</keyword>
<sequence>MSNSPQPPNGEPNQSRPMPPNYTQASGPQQPYSQQPQQNSGSQQQYDSQQNSGSQQGYGQQGYGSQQNQYGSQPQSYGGQQQHGSQQNYGAQQYGSQQGYGQQYGGQQNYGGQQYGVQPAMHANPAMFDSANLPESAYGPGSERFWNATDSERTTALWTNIGSLFVGFLPLIMFLVKKDESPFVRDYARQGTNAWITNMIATFAASIVLGIIGTILAFVTMGFGFLIVYFAFLIPLVYAVIYIIAAVAANKGEGYKFPLTINFIK</sequence>
<proteinExistence type="predicted"/>
<gene>
    <name evidence="7" type="ORF">AVW13_01460</name>
    <name evidence="8" type="ORF">B8X04_03670</name>
</gene>
<dbReference type="EMBL" id="NCWY01000003">
    <property type="protein sequence ID" value="PAK96418.1"/>
    <property type="molecule type" value="Genomic_DNA"/>
</dbReference>
<evidence type="ECO:0000313" key="7">
    <source>
        <dbReference type="EMBL" id="KZE18126.1"/>
    </source>
</evidence>
<evidence type="ECO:0000256" key="6">
    <source>
        <dbReference type="SAM" id="Phobius"/>
    </source>
</evidence>
<dbReference type="AlphaFoldDB" id="A0A161RXD8"/>
<evidence type="ECO:0000313" key="9">
    <source>
        <dbReference type="Proteomes" id="UP000076612"/>
    </source>
</evidence>
<comment type="subcellular location">
    <subcellularLocation>
        <location evidence="1">Membrane</location>
        <topology evidence="1">Multi-pass membrane protein</topology>
    </subcellularLocation>
</comment>
<evidence type="ECO:0000313" key="10">
    <source>
        <dbReference type="Proteomes" id="UP000216867"/>
    </source>
</evidence>
<evidence type="ECO:0008006" key="11">
    <source>
        <dbReference type="Google" id="ProtNLM"/>
    </source>
</evidence>
<dbReference type="Proteomes" id="UP000076612">
    <property type="component" value="Unassembled WGS sequence"/>
</dbReference>
<dbReference type="STRING" id="33889.AVW13_01460"/>
<evidence type="ECO:0000256" key="1">
    <source>
        <dbReference type="ARBA" id="ARBA00004141"/>
    </source>
</evidence>
<reference evidence="9" key="1">
    <citation type="submission" date="2016-01" db="EMBL/GenBank/DDBJ databases">
        <title>Draft genome of Chromobacterium sp. F49.</title>
        <authorList>
            <person name="Hong K.W."/>
        </authorList>
    </citation>
    <scope>NUCLEOTIDE SEQUENCE [LARGE SCALE GENOMIC DNA]</scope>
    <source>
        <strain evidence="9">M40</strain>
    </source>
</reference>
<reference evidence="8 10" key="3">
    <citation type="submission" date="2017-04" db="EMBL/GenBank/DDBJ databases">
        <title>Kefir bacterial isolates.</title>
        <authorList>
            <person name="Kim Y."/>
            <person name="Blasche S."/>
            <person name="Patil K.R."/>
        </authorList>
    </citation>
    <scope>NUCLEOTIDE SEQUENCE [LARGE SCALE GENOMIC DNA]</scope>
    <source>
        <strain evidence="8 10">OG2</strain>
    </source>
</reference>
<evidence type="ECO:0000256" key="3">
    <source>
        <dbReference type="ARBA" id="ARBA00022989"/>
    </source>
</evidence>
<feature type="transmembrane region" description="Helical" evidence="6">
    <location>
        <begin position="196"/>
        <end position="219"/>
    </location>
</feature>
<feature type="compositionally biased region" description="Pro residues" evidence="5">
    <location>
        <begin position="1"/>
        <end position="10"/>
    </location>
</feature>
<evidence type="ECO:0000256" key="4">
    <source>
        <dbReference type="ARBA" id="ARBA00023136"/>
    </source>
</evidence>
<dbReference type="RefSeq" id="WP_009377109.1">
    <property type="nucleotide sequence ID" value="NZ_CBDRLP010000027.1"/>
</dbReference>
<feature type="region of interest" description="Disordered" evidence="5">
    <location>
        <begin position="1"/>
        <end position="111"/>
    </location>
</feature>
<feature type="transmembrane region" description="Helical" evidence="6">
    <location>
        <begin position="157"/>
        <end position="176"/>
    </location>
</feature>
<feature type="transmembrane region" description="Helical" evidence="6">
    <location>
        <begin position="225"/>
        <end position="249"/>
    </location>
</feature>
<protein>
    <recommendedName>
        <fullName evidence="11">DUF4870 domain-containing protein</fullName>
    </recommendedName>
</protein>
<accession>A0A161RXD8</accession>
<keyword evidence="4 6" id="KW-0472">Membrane</keyword>
<evidence type="ECO:0000256" key="2">
    <source>
        <dbReference type="ARBA" id="ARBA00022692"/>
    </source>
</evidence>
<feature type="compositionally biased region" description="Low complexity" evidence="5">
    <location>
        <begin position="24"/>
        <end position="111"/>
    </location>
</feature>
<reference evidence="7" key="2">
    <citation type="submission" date="2016-01" db="EMBL/GenBank/DDBJ databases">
        <authorList>
            <person name="Hong K.W."/>
        </authorList>
    </citation>
    <scope>NUCLEOTIDE SEQUENCE</scope>
    <source>
        <strain evidence="7">M40</strain>
    </source>
</reference>
<comment type="caution">
    <text evidence="8">The sequence shown here is derived from an EMBL/GenBank/DDBJ whole genome shotgun (WGS) entry which is preliminary data.</text>
</comment>
<dbReference type="Pfam" id="PF09685">
    <property type="entry name" value="MamF_MmsF"/>
    <property type="match status" value="1"/>
</dbReference>
<keyword evidence="3 6" id="KW-1133">Transmembrane helix</keyword>
<dbReference type="InterPro" id="IPR019109">
    <property type="entry name" value="MamF_MmsF"/>
</dbReference>
<evidence type="ECO:0000313" key="8">
    <source>
        <dbReference type="EMBL" id="PAK96418.1"/>
    </source>
</evidence>
<organism evidence="8 10">
    <name type="scientific">Brevibacterium casei</name>
    <dbReference type="NCBI Taxonomy" id="33889"/>
    <lineage>
        <taxon>Bacteria</taxon>
        <taxon>Bacillati</taxon>
        <taxon>Actinomycetota</taxon>
        <taxon>Actinomycetes</taxon>
        <taxon>Micrococcales</taxon>
        <taxon>Brevibacteriaceae</taxon>
        <taxon>Brevibacterium</taxon>
    </lineage>
</organism>
<dbReference type="EMBL" id="LQQR01000023">
    <property type="protein sequence ID" value="KZE18126.1"/>
    <property type="molecule type" value="Genomic_DNA"/>
</dbReference>
<dbReference type="Proteomes" id="UP000216867">
    <property type="component" value="Unassembled WGS sequence"/>
</dbReference>
<name>A0A161RXD8_9MICO</name>